<dbReference type="SMART" id="SM00355">
    <property type="entry name" value="ZnF_C2H2"/>
    <property type="match status" value="3"/>
</dbReference>
<evidence type="ECO:0000256" key="3">
    <source>
        <dbReference type="SAM" id="MobiDB-lite"/>
    </source>
</evidence>
<keyword evidence="1" id="KW-0479">Metal-binding</keyword>
<feature type="coiled-coil region" evidence="2">
    <location>
        <begin position="477"/>
        <end position="504"/>
    </location>
</feature>
<evidence type="ECO:0000259" key="4">
    <source>
        <dbReference type="PROSITE" id="PS50157"/>
    </source>
</evidence>
<dbReference type="Gene3D" id="3.30.160.60">
    <property type="entry name" value="Classic Zinc Finger"/>
    <property type="match status" value="2"/>
</dbReference>
<dbReference type="PROSITE" id="PS50157">
    <property type="entry name" value="ZINC_FINGER_C2H2_2"/>
    <property type="match status" value="1"/>
</dbReference>
<dbReference type="EMBL" id="KB020823">
    <property type="protein sequence ID" value="ELA29970.1"/>
    <property type="molecule type" value="Genomic_DNA"/>
</dbReference>
<keyword evidence="1" id="KW-0863">Zinc-finger</keyword>
<feature type="domain" description="C2H2-type" evidence="4">
    <location>
        <begin position="405"/>
        <end position="434"/>
    </location>
</feature>
<dbReference type="STRING" id="1213859.L2FV01"/>
<feature type="region of interest" description="Disordered" evidence="3">
    <location>
        <begin position="428"/>
        <end position="477"/>
    </location>
</feature>
<keyword evidence="1" id="KW-0862">Zinc</keyword>
<proteinExistence type="predicted"/>
<dbReference type="PANTHER" id="PTHR46179">
    <property type="entry name" value="ZINC FINGER PROTEIN"/>
    <property type="match status" value="1"/>
</dbReference>
<dbReference type="GO" id="GO:0006357">
    <property type="term" value="P:regulation of transcription by RNA polymerase II"/>
    <property type="evidence" value="ECO:0007669"/>
    <property type="project" value="TreeGrafter"/>
</dbReference>
<dbReference type="PANTHER" id="PTHR46179:SF24">
    <property type="entry name" value="C2H2-TYPE DOMAIN-CONTAINING PROTEIN"/>
    <property type="match status" value="1"/>
</dbReference>
<evidence type="ECO:0000256" key="1">
    <source>
        <dbReference type="PROSITE-ProRule" id="PRU00042"/>
    </source>
</evidence>
<accession>L2FV01</accession>
<dbReference type="HOGENOM" id="CLU_504322_0_0_1"/>
<dbReference type="InterPro" id="IPR059095">
    <property type="entry name" value="Znf_C2H2_17_2nd"/>
</dbReference>
<name>L2FV01_COLFN</name>
<dbReference type="Pfam" id="PF26177">
    <property type="entry name" value="zf_C2H2_17_1st"/>
    <property type="match status" value="1"/>
</dbReference>
<evidence type="ECO:0000313" key="5">
    <source>
        <dbReference type="EMBL" id="ELA29970.1"/>
    </source>
</evidence>
<dbReference type="InterPro" id="IPR013087">
    <property type="entry name" value="Znf_C2H2_type"/>
</dbReference>
<protein>
    <submittedName>
        <fullName evidence="5">Fungal specific transcription factor</fullName>
    </submittedName>
</protein>
<sequence>MLDNGASLRFCLATRNPEESSCPKWVVVRSLRASLWLGGNLGQGSRGVCWLINARRLWLMRAAAVSSFALPPEFSGQTNFSAFLSIGALSHPSIQATKADARVIAKYAKYDPNILSAAISRLPVPFFHHLLPFASLLQFSCRGLPGSRDLLFVTKPPPGHDLPFFPRPSNRILLDNNPQTSVKLDIAARFPLNMSVVYEPRNFMHDGSYPPIGDPDHDHNDPTAQYQASDVPELASYNPTTSMLGDDRSLMPDGLGDTTIDVPDATRLDLSAPPSLASLPSNLPPAMPDPLPSNNTVVTPHKDEAEASTPSSRVKCIPKPEREVTKQADGKFYCTFPGCTEETQVFTRKCEWSKHMDKHERPYRCAAEGCEKLPGFTYSGGLLRHEREVHGKHGGPKNTVNCPHPNCKRHTGKGFSRQENLNEHLRRVHTSDGSSTVQDDVQTGSDGDSEKGLMGSLVNMGGSNKRKRSRKSSDAGFEELREEIKRVRMENEDLRQQLERHNQHSFAMMSQIAELQEALRTNLDAAGLTAPTATMFSDIF</sequence>
<dbReference type="InterPro" id="IPR051061">
    <property type="entry name" value="Zinc_finger_trans_reg"/>
</dbReference>
<dbReference type="AlphaFoldDB" id="L2FV01"/>
<organism evidence="5">
    <name type="scientific">Colletotrichum fructicola (strain Nara gc5)</name>
    <name type="common">Anthracnose fungus</name>
    <name type="synonym">Colletotrichum gloeosporioides (strain Nara gc5)</name>
    <dbReference type="NCBI Taxonomy" id="1213859"/>
    <lineage>
        <taxon>Eukaryota</taxon>
        <taxon>Fungi</taxon>
        <taxon>Dikarya</taxon>
        <taxon>Ascomycota</taxon>
        <taxon>Pezizomycotina</taxon>
        <taxon>Sordariomycetes</taxon>
        <taxon>Hypocreomycetidae</taxon>
        <taxon>Glomerellales</taxon>
        <taxon>Glomerellaceae</taxon>
        <taxon>Colletotrichum</taxon>
        <taxon>Colletotrichum gloeosporioides species complex</taxon>
    </lineage>
</organism>
<reference evidence="5" key="1">
    <citation type="submission" date="2012-08" db="EMBL/GenBank/DDBJ databases">
        <title>Genome analysis of Colletotrichum orbiculare and Colletotrichum fructicola.</title>
        <authorList>
            <person name="Gan P.H.P."/>
            <person name="Ikeda K."/>
            <person name="Irieda H."/>
            <person name="Narusaka M."/>
            <person name="O'Connell R.J."/>
            <person name="Narusaka Y."/>
            <person name="Takano Y."/>
            <person name="Kubo Y."/>
            <person name="Shirasu K."/>
        </authorList>
    </citation>
    <scope>NUCLEOTIDE SEQUENCE</scope>
    <source>
        <strain evidence="5">Nara gc5</strain>
    </source>
</reference>
<feature type="compositionally biased region" description="Polar residues" evidence="3">
    <location>
        <begin position="431"/>
        <end position="446"/>
    </location>
</feature>
<keyword evidence="2" id="KW-0175">Coiled coil</keyword>
<dbReference type="InterPro" id="IPR059009">
    <property type="entry name" value="Znf_C2H2_17_1st"/>
</dbReference>
<evidence type="ECO:0000256" key="2">
    <source>
        <dbReference type="SAM" id="Coils"/>
    </source>
</evidence>
<gene>
    <name evidence="5" type="ORF">CGGC5_9712</name>
</gene>
<dbReference type="Pfam" id="PF26176">
    <property type="entry name" value="zf_C2H2_17_2"/>
    <property type="match status" value="1"/>
</dbReference>
<dbReference type="GO" id="GO:0005634">
    <property type="term" value="C:nucleus"/>
    <property type="evidence" value="ECO:0007669"/>
    <property type="project" value="TreeGrafter"/>
</dbReference>
<dbReference type="GO" id="GO:0008270">
    <property type="term" value="F:zinc ion binding"/>
    <property type="evidence" value="ECO:0007669"/>
    <property type="project" value="UniProtKB-KW"/>
</dbReference>